<dbReference type="Proteomes" id="UP001595420">
    <property type="component" value="Unassembled WGS sequence"/>
</dbReference>
<sequence length="107" mass="10315">MAIGPAVSSVQAAAAYASAGAGAVGASGASAAAAGGVDFGAALSRAMETGVQMGRTADASATQALMGQGSVSDAVLAISRAELALQTAVSLRDRVVAAYQEVMRMPI</sequence>
<keyword evidence="5" id="KW-0966">Cell projection</keyword>
<dbReference type="InterPro" id="IPR001624">
    <property type="entry name" value="FliE"/>
</dbReference>
<dbReference type="HAMAP" id="MF_00724">
    <property type="entry name" value="FliE"/>
    <property type="match status" value="1"/>
</dbReference>
<evidence type="ECO:0000256" key="3">
    <source>
        <dbReference type="ARBA" id="ARBA00023143"/>
    </source>
</evidence>
<evidence type="ECO:0000256" key="4">
    <source>
        <dbReference type="HAMAP-Rule" id="MF_00724"/>
    </source>
</evidence>
<reference evidence="6" key="1">
    <citation type="journal article" date="2019" name="Int. J. Syst. Evol. Microbiol.">
        <title>The Global Catalogue of Microorganisms (GCM) 10K type strain sequencing project: providing services to taxonomists for standard genome sequencing and annotation.</title>
        <authorList>
            <consortium name="The Broad Institute Genomics Platform"/>
            <consortium name="The Broad Institute Genome Sequencing Center for Infectious Disease"/>
            <person name="Wu L."/>
            <person name="Ma J."/>
        </authorList>
    </citation>
    <scope>NUCLEOTIDE SEQUENCE [LARGE SCALE GENOMIC DNA]</scope>
    <source>
        <strain evidence="6">CGMCC 1.16855</strain>
    </source>
</reference>
<dbReference type="Pfam" id="PF02049">
    <property type="entry name" value="FliE"/>
    <property type="match status" value="1"/>
</dbReference>
<name>A0ABV7BQ35_9PROT</name>
<accession>A0ABV7BQ35</accession>
<dbReference type="RefSeq" id="WP_216835829.1">
    <property type="nucleotide sequence ID" value="NZ_JAFNJS010000002.1"/>
</dbReference>
<organism evidence="5 6">
    <name type="scientific">Falsiroseomonas tokyonensis</name>
    <dbReference type="NCBI Taxonomy" id="430521"/>
    <lineage>
        <taxon>Bacteria</taxon>
        <taxon>Pseudomonadati</taxon>
        <taxon>Pseudomonadota</taxon>
        <taxon>Alphaproteobacteria</taxon>
        <taxon>Acetobacterales</taxon>
        <taxon>Roseomonadaceae</taxon>
        <taxon>Falsiroseomonas</taxon>
    </lineage>
</organism>
<keyword evidence="6" id="KW-1185">Reference proteome</keyword>
<evidence type="ECO:0000313" key="5">
    <source>
        <dbReference type="EMBL" id="MFC2999742.1"/>
    </source>
</evidence>
<evidence type="ECO:0000256" key="2">
    <source>
        <dbReference type="ARBA" id="ARBA00009272"/>
    </source>
</evidence>
<keyword evidence="3 4" id="KW-0975">Bacterial flagellum</keyword>
<comment type="similarity">
    <text evidence="2 4">Belongs to the FliE family.</text>
</comment>
<evidence type="ECO:0000313" key="6">
    <source>
        <dbReference type="Proteomes" id="UP001595420"/>
    </source>
</evidence>
<proteinExistence type="inferred from homology"/>
<keyword evidence="5" id="KW-0282">Flagellum</keyword>
<dbReference type="EMBL" id="JBHRSB010000002">
    <property type="protein sequence ID" value="MFC2999742.1"/>
    <property type="molecule type" value="Genomic_DNA"/>
</dbReference>
<protein>
    <recommendedName>
        <fullName evidence="4">Flagellar hook-basal body complex protein FliE</fullName>
    </recommendedName>
</protein>
<keyword evidence="5" id="KW-0969">Cilium</keyword>
<gene>
    <name evidence="4" type="primary">fliE</name>
    <name evidence="5" type="ORF">ACFOD3_07550</name>
</gene>
<dbReference type="PANTHER" id="PTHR34653">
    <property type="match status" value="1"/>
</dbReference>
<comment type="subcellular location">
    <subcellularLocation>
        <location evidence="1 4">Bacterial flagellum basal body</location>
    </subcellularLocation>
</comment>
<comment type="caution">
    <text evidence="5">The sequence shown here is derived from an EMBL/GenBank/DDBJ whole genome shotgun (WGS) entry which is preliminary data.</text>
</comment>
<dbReference type="PANTHER" id="PTHR34653:SF1">
    <property type="entry name" value="FLAGELLAR HOOK-BASAL BODY COMPLEX PROTEIN FLIE"/>
    <property type="match status" value="1"/>
</dbReference>
<evidence type="ECO:0000256" key="1">
    <source>
        <dbReference type="ARBA" id="ARBA00004117"/>
    </source>
</evidence>